<evidence type="ECO:0000313" key="2">
    <source>
        <dbReference type="EMBL" id="EYC39140.1"/>
    </source>
</evidence>
<dbReference type="STRING" id="53326.A0A016WHN3"/>
<name>A0A016WHN3_9BILA</name>
<sequence>MMFREHRSHLVSYNGNAKTQIDIVLVRYRDRKLVTDAKVVPYETFATQHRPHICTMKIVPTKRMQTGPNQVGAIESERRNCNLYQVTTGNDHRRDLKEGNPSDHRGGAFLAWSDQTKSPEN</sequence>
<keyword evidence="3" id="KW-1185">Reference proteome</keyword>
<evidence type="ECO:0000313" key="3">
    <source>
        <dbReference type="Proteomes" id="UP000024635"/>
    </source>
</evidence>
<proteinExistence type="predicted"/>
<dbReference type="OrthoDB" id="418748at2759"/>
<dbReference type="EMBL" id="JARK01000273">
    <property type="protein sequence ID" value="EYC39140.1"/>
    <property type="molecule type" value="Genomic_DNA"/>
</dbReference>
<dbReference type="AlphaFoldDB" id="A0A016WHN3"/>
<dbReference type="Proteomes" id="UP000024635">
    <property type="component" value="Unassembled WGS sequence"/>
</dbReference>
<feature type="compositionally biased region" description="Basic and acidic residues" evidence="1">
    <location>
        <begin position="90"/>
        <end position="106"/>
    </location>
</feature>
<organism evidence="2 3">
    <name type="scientific">Ancylostoma ceylanicum</name>
    <dbReference type="NCBI Taxonomy" id="53326"/>
    <lineage>
        <taxon>Eukaryota</taxon>
        <taxon>Metazoa</taxon>
        <taxon>Ecdysozoa</taxon>
        <taxon>Nematoda</taxon>
        <taxon>Chromadorea</taxon>
        <taxon>Rhabditida</taxon>
        <taxon>Rhabditina</taxon>
        <taxon>Rhabditomorpha</taxon>
        <taxon>Strongyloidea</taxon>
        <taxon>Ancylostomatidae</taxon>
        <taxon>Ancylostomatinae</taxon>
        <taxon>Ancylostoma</taxon>
    </lineage>
</organism>
<comment type="caution">
    <text evidence="2">The sequence shown here is derived from an EMBL/GenBank/DDBJ whole genome shotgun (WGS) entry which is preliminary data.</text>
</comment>
<reference evidence="3" key="1">
    <citation type="journal article" date="2015" name="Nat. Genet.">
        <title>The genome and transcriptome of the zoonotic hookworm Ancylostoma ceylanicum identify infection-specific gene families.</title>
        <authorList>
            <person name="Schwarz E.M."/>
            <person name="Hu Y."/>
            <person name="Antoshechkin I."/>
            <person name="Miller M.M."/>
            <person name="Sternberg P.W."/>
            <person name="Aroian R.V."/>
        </authorList>
    </citation>
    <scope>NUCLEOTIDE SEQUENCE</scope>
    <source>
        <strain evidence="3">HY135</strain>
    </source>
</reference>
<evidence type="ECO:0008006" key="4">
    <source>
        <dbReference type="Google" id="ProtNLM"/>
    </source>
</evidence>
<evidence type="ECO:0000256" key="1">
    <source>
        <dbReference type="SAM" id="MobiDB-lite"/>
    </source>
</evidence>
<feature type="region of interest" description="Disordered" evidence="1">
    <location>
        <begin position="88"/>
        <end position="121"/>
    </location>
</feature>
<accession>A0A016WHN3</accession>
<protein>
    <recommendedName>
        <fullName evidence="4">Endonuclease/exonuclease/phosphatase domain-containing protein</fullName>
    </recommendedName>
</protein>
<gene>
    <name evidence="2" type="primary">Acey_s0673.g1393</name>
    <name evidence="2" type="ORF">Y032_0673g1393</name>
</gene>